<keyword evidence="3" id="KW-0805">Transcription regulation</keyword>
<proteinExistence type="predicted"/>
<feature type="domain" description="Myb-like" evidence="7">
    <location>
        <begin position="58"/>
        <end position="108"/>
    </location>
</feature>
<dbReference type="OrthoDB" id="2143914at2759"/>
<evidence type="ECO:0000313" key="10">
    <source>
        <dbReference type="Proteomes" id="UP000734854"/>
    </source>
</evidence>
<dbReference type="GO" id="GO:0005634">
    <property type="term" value="C:nucleus"/>
    <property type="evidence" value="ECO:0007669"/>
    <property type="project" value="UniProtKB-SubCell"/>
</dbReference>
<evidence type="ECO:0000256" key="4">
    <source>
        <dbReference type="ARBA" id="ARBA00023125"/>
    </source>
</evidence>
<feature type="domain" description="HTH myb-type" evidence="8">
    <location>
        <begin position="5"/>
        <end position="61"/>
    </location>
</feature>
<keyword evidence="5" id="KW-0804">Transcription</keyword>
<accession>A0A8J5FV49</accession>
<dbReference type="SMART" id="SM00717">
    <property type="entry name" value="SANT"/>
    <property type="match status" value="2"/>
</dbReference>
<evidence type="ECO:0000259" key="8">
    <source>
        <dbReference type="PROSITE" id="PS51294"/>
    </source>
</evidence>
<evidence type="ECO:0000256" key="6">
    <source>
        <dbReference type="ARBA" id="ARBA00023242"/>
    </source>
</evidence>
<comment type="caution">
    <text evidence="9">The sequence shown here is derived from an EMBL/GenBank/DDBJ whole genome shotgun (WGS) entry which is preliminary data.</text>
</comment>
<dbReference type="GO" id="GO:0003700">
    <property type="term" value="F:DNA-binding transcription factor activity"/>
    <property type="evidence" value="ECO:0007669"/>
    <property type="project" value="InterPro"/>
</dbReference>
<dbReference type="InterPro" id="IPR001005">
    <property type="entry name" value="SANT/Myb"/>
</dbReference>
<dbReference type="PANTHER" id="PTHR45675">
    <property type="entry name" value="MYB TRANSCRIPTION FACTOR-RELATED-RELATED"/>
    <property type="match status" value="1"/>
</dbReference>
<dbReference type="FunFam" id="1.10.10.60:FF:000011">
    <property type="entry name" value="Myb transcription factor"/>
    <property type="match status" value="1"/>
</dbReference>
<keyword evidence="6" id="KW-0539">Nucleus</keyword>
<evidence type="ECO:0000256" key="2">
    <source>
        <dbReference type="ARBA" id="ARBA00022737"/>
    </source>
</evidence>
<keyword evidence="10" id="KW-1185">Reference proteome</keyword>
<dbReference type="EMBL" id="JACMSC010000012">
    <property type="protein sequence ID" value="KAG6494856.1"/>
    <property type="molecule type" value="Genomic_DNA"/>
</dbReference>
<dbReference type="GO" id="GO:0043565">
    <property type="term" value="F:sequence-specific DNA binding"/>
    <property type="evidence" value="ECO:0007669"/>
    <property type="project" value="InterPro"/>
</dbReference>
<evidence type="ECO:0000313" key="9">
    <source>
        <dbReference type="EMBL" id="KAG6494856.1"/>
    </source>
</evidence>
<dbReference type="InterPro" id="IPR044676">
    <property type="entry name" value="EOBI/EOBII-like_plant"/>
</dbReference>
<protein>
    <submittedName>
        <fullName evidence="9">Uncharacterized protein</fullName>
    </submittedName>
</protein>
<dbReference type="CDD" id="cd00167">
    <property type="entry name" value="SANT"/>
    <property type="match status" value="2"/>
</dbReference>
<keyword evidence="2" id="KW-0677">Repeat</keyword>
<dbReference type="Pfam" id="PF00249">
    <property type="entry name" value="Myb_DNA-binding"/>
    <property type="match status" value="2"/>
</dbReference>
<evidence type="ECO:0000259" key="7">
    <source>
        <dbReference type="PROSITE" id="PS50090"/>
    </source>
</evidence>
<dbReference type="AlphaFoldDB" id="A0A8J5FV49"/>
<feature type="domain" description="Myb-like" evidence="7">
    <location>
        <begin position="5"/>
        <end position="57"/>
    </location>
</feature>
<evidence type="ECO:0000256" key="5">
    <source>
        <dbReference type="ARBA" id="ARBA00023163"/>
    </source>
</evidence>
<comment type="subcellular location">
    <subcellularLocation>
        <location evidence="1">Nucleus</location>
    </subcellularLocation>
</comment>
<organism evidence="9 10">
    <name type="scientific">Zingiber officinale</name>
    <name type="common">Ginger</name>
    <name type="synonym">Amomum zingiber</name>
    <dbReference type="NCBI Taxonomy" id="94328"/>
    <lineage>
        <taxon>Eukaryota</taxon>
        <taxon>Viridiplantae</taxon>
        <taxon>Streptophyta</taxon>
        <taxon>Embryophyta</taxon>
        <taxon>Tracheophyta</taxon>
        <taxon>Spermatophyta</taxon>
        <taxon>Magnoliopsida</taxon>
        <taxon>Liliopsida</taxon>
        <taxon>Zingiberales</taxon>
        <taxon>Zingiberaceae</taxon>
        <taxon>Zingiber</taxon>
    </lineage>
</organism>
<dbReference type="PANTHER" id="PTHR45675:SF122">
    <property type="entry name" value="MYB-RELATED PROTEIN MYBAS1"/>
    <property type="match status" value="1"/>
</dbReference>
<sequence>MVVVKEETRRGPWSEHEDRQLLSFVRMLGDRRWDLIAKVSGLNRTGKSCRLRWVNYLNPDLKRGRLTPQEKLLVLQLHSLLGNRWSKIARKLPGRTDNEIKNYWRAHMRKISKECKRGSSLGTSLVCDSLSLISETPPQSISSLAEENGMDGVKCYSMDLIWDEIESSAGGFGRGMDGACDISCSLVPSLSKDVSEPQWKIDEDELRMSLLDDARSFFSNFHNDTEAWFFNQT</sequence>
<feature type="domain" description="HTH myb-type" evidence="8">
    <location>
        <begin position="62"/>
        <end position="112"/>
    </location>
</feature>
<dbReference type="PROSITE" id="PS51294">
    <property type="entry name" value="HTH_MYB"/>
    <property type="match status" value="2"/>
</dbReference>
<gene>
    <name evidence="9" type="ORF">ZIOFF_042638</name>
</gene>
<reference evidence="9 10" key="1">
    <citation type="submission" date="2020-08" db="EMBL/GenBank/DDBJ databases">
        <title>Plant Genome Project.</title>
        <authorList>
            <person name="Zhang R.-G."/>
        </authorList>
    </citation>
    <scope>NUCLEOTIDE SEQUENCE [LARGE SCALE GENOMIC DNA]</scope>
    <source>
        <tissue evidence="9">Rhizome</tissue>
    </source>
</reference>
<dbReference type="PROSITE" id="PS50090">
    <property type="entry name" value="MYB_LIKE"/>
    <property type="match status" value="2"/>
</dbReference>
<name>A0A8J5FV49_ZINOF</name>
<evidence type="ECO:0000256" key="1">
    <source>
        <dbReference type="ARBA" id="ARBA00004123"/>
    </source>
</evidence>
<dbReference type="InterPro" id="IPR017930">
    <property type="entry name" value="Myb_dom"/>
</dbReference>
<evidence type="ECO:0000256" key="3">
    <source>
        <dbReference type="ARBA" id="ARBA00023015"/>
    </source>
</evidence>
<dbReference type="Proteomes" id="UP000734854">
    <property type="component" value="Unassembled WGS sequence"/>
</dbReference>
<keyword evidence="4" id="KW-0238">DNA-binding</keyword>